<dbReference type="CDD" id="cd02136">
    <property type="entry name" value="PnbA_NfnB-like"/>
    <property type="match status" value="1"/>
</dbReference>
<dbReference type="InterPro" id="IPR000415">
    <property type="entry name" value="Nitroreductase-like"/>
</dbReference>
<evidence type="ECO:0000256" key="4">
    <source>
        <dbReference type="ARBA" id="ARBA00022643"/>
    </source>
</evidence>
<dbReference type="RefSeq" id="WP_043353945.1">
    <property type="nucleotide sequence ID" value="NZ_CP010537.1"/>
</dbReference>
<keyword evidence="4" id="KW-0288">FMN</keyword>
<accession>A0A0C4YAE2</accession>
<comment type="similarity">
    <text evidence="2">Belongs to the nitroreductase family.</text>
</comment>
<dbReference type="PANTHER" id="PTHR43673:SF2">
    <property type="entry name" value="NITROREDUCTASE"/>
    <property type="match status" value="1"/>
</dbReference>
<dbReference type="Gene3D" id="3.40.109.10">
    <property type="entry name" value="NADH Oxidase"/>
    <property type="match status" value="1"/>
</dbReference>
<dbReference type="STRING" id="68895.RR42_s0872"/>
<keyword evidence="8" id="KW-1185">Reference proteome</keyword>
<dbReference type="InterPro" id="IPR029479">
    <property type="entry name" value="Nitroreductase"/>
</dbReference>
<dbReference type="GO" id="GO:0016491">
    <property type="term" value="F:oxidoreductase activity"/>
    <property type="evidence" value="ECO:0007669"/>
    <property type="project" value="UniProtKB-KW"/>
</dbReference>
<comment type="cofactor">
    <cofactor evidence="1">
        <name>FMN</name>
        <dbReference type="ChEBI" id="CHEBI:58210"/>
    </cofactor>
</comment>
<gene>
    <name evidence="7" type="ORF">RR42_s0872</name>
</gene>
<evidence type="ECO:0000313" key="7">
    <source>
        <dbReference type="EMBL" id="AJG22462.1"/>
    </source>
</evidence>
<proteinExistence type="inferred from homology"/>
<feature type="domain" description="Nitroreductase" evidence="6">
    <location>
        <begin position="22"/>
        <end position="209"/>
    </location>
</feature>
<keyword evidence="3" id="KW-0285">Flavoprotein</keyword>
<sequence>MQQHPVSRPSGSDVDTLTRLMSERFTCRAYLDKAVPDAVIRSIVNVAKKSASWCNVQPWHLVIGSQATTEQFRNALLEHAASSPEVDSDLPFPEEYRGVHARRRQETGYRLYEALGIERHDRERRASQGFENFRLFGAPHVAIVTMAADLGPYAAVDCGGFIASLLLAAHAHGIATTPQGALARHARFVRSHFGIGDDRKMICAISFGYADPDHAANSFRTSRAPDEEIMRLV</sequence>
<evidence type="ECO:0000259" key="6">
    <source>
        <dbReference type="Pfam" id="PF00881"/>
    </source>
</evidence>
<evidence type="ECO:0000256" key="2">
    <source>
        <dbReference type="ARBA" id="ARBA00007118"/>
    </source>
</evidence>
<dbReference type="EMBL" id="CP010537">
    <property type="protein sequence ID" value="AJG22462.1"/>
    <property type="molecule type" value="Genomic_DNA"/>
</dbReference>
<evidence type="ECO:0000313" key="8">
    <source>
        <dbReference type="Proteomes" id="UP000031843"/>
    </source>
</evidence>
<dbReference type="SUPFAM" id="SSF55469">
    <property type="entry name" value="FMN-dependent nitroreductase-like"/>
    <property type="match status" value="1"/>
</dbReference>
<name>A0A0C4YAE2_9BURK</name>
<dbReference type="Pfam" id="PF00881">
    <property type="entry name" value="Nitroreductase"/>
    <property type="match status" value="1"/>
</dbReference>
<reference evidence="7 8" key="1">
    <citation type="journal article" date="2015" name="Genome Announc.">
        <title>Complete Genome Sequence of Cupriavidus basilensis 4G11, Isolated from the Oak Ridge Field Research Center Site.</title>
        <authorList>
            <person name="Ray J."/>
            <person name="Waters R.J."/>
            <person name="Skerker J.M."/>
            <person name="Kuehl J.V."/>
            <person name="Price M.N."/>
            <person name="Huang J."/>
            <person name="Chakraborty R."/>
            <person name="Arkin A.P."/>
            <person name="Deutschbauer A."/>
        </authorList>
    </citation>
    <scope>NUCLEOTIDE SEQUENCE [LARGE SCALE GENOMIC DNA]</scope>
    <source>
        <strain evidence="7">4G11</strain>
    </source>
</reference>
<dbReference type="AlphaFoldDB" id="A0A0C4YAE2"/>
<evidence type="ECO:0000256" key="5">
    <source>
        <dbReference type="ARBA" id="ARBA00023002"/>
    </source>
</evidence>
<evidence type="ECO:0000256" key="1">
    <source>
        <dbReference type="ARBA" id="ARBA00001917"/>
    </source>
</evidence>
<keyword evidence="5" id="KW-0560">Oxidoreductase</keyword>
<dbReference type="OrthoDB" id="9773807at2"/>
<evidence type="ECO:0000256" key="3">
    <source>
        <dbReference type="ARBA" id="ARBA00022630"/>
    </source>
</evidence>
<dbReference type="Proteomes" id="UP000031843">
    <property type="component" value="Chromosome secondary"/>
</dbReference>
<protein>
    <submittedName>
        <fullName evidence="7">Nitroreductase family protein</fullName>
    </submittedName>
</protein>
<organism evidence="7 8">
    <name type="scientific">Cupriavidus basilensis</name>
    <dbReference type="NCBI Taxonomy" id="68895"/>
    <lineage>
        <taxon>Bacteria</taxon>
        <taxon>Pseudomonadati</taxon>
        <taxon>Pseudomonadota</taxon>
        <taxon>Betaproteobacteria</taxon>
        <taxon>Burkholderiales</taxon>
        <taxon>Burkholderiaceae</taxon>
        <taxon>Cupriavidus</taxon>
    </lineage>
</organism>
<dbReference type="KEGG" id="cbw:RR42_s0872"/>
<dbReference type="PANTHER" id="PTHR43673">
    <property type="entry name" value="NAD(P)H NITROREDUCTASE YDGI-RELATED"/>
    <property type="match status" value="1"/>
</dbReference>